<dbReference type="RefSeq" id="WP_122184733.1">
    <property type="nucleotide sequence ID" value="NZ_RFFJ01000092.1"/>
</dbReference>
<evidence type="ECO:0000313" key="2">
    <source>
        <dbReference type="EMBL" id="RMI38384.1"/>
    </source>
</evidence>
<dbReference type="PANTHER" id="PTHR47237:SF2">
    <property type="entry name" value="BLL4206 PROTEIN"/>
    <property type="match status" value="1"/>
</dbReference>
<dbReference type="InterPro" id="IPR052729">
    <property type="entry name" value="Acyl/Acetyltrans_Enzymes"/>
</dbReference>
<gene>
    <name evidence="2" type="ORF">EBN88_16990</name>
</gene>
<dbReference type="PANTHER" id="PTHR47237">
    <property type="entry name" value="SLL0310 PROTEIN"/>
    <property type="match status" value="1"/>
</dbReference>
<sequence>MTSLDDLPPIRQLTPADLTACLDLAEENAWEREQHRWRLLLTSGHGYGIDAPAGDRAGGLVAVVIRTSYADQWHAVGMMLVAPRRQRQGLGQRMMRRVIEDAAGAPVLLTATDQGRGLYERLGFKAVGGITTVRGTFVPPPEAPEAAGAAGVTVRPATAADLPAILAYDRPAFGADRTELLARLPSFADRFLVAEEPGGRLVGYGAAWPNVTSTSIGPLVADDPAVARALLIPLALDTPTRARFDVGDWHPELAAWLAERGLVEAARTDLMIHGAAQPPGDLERRFAPFSMAHG</sequence>
<proteinExistence type="predicted"/>
<dbReference type="GO" id="GO:0016747">
    <property type="term" value="F:acyltransferase activity, transferring groups other than amino-acyl groups"/>
    <property type="evidence" value="ECO:0007669"/>
    <property type="project" value="InterPro"/>
</dbReference>
<dbReference type="EMBL" id="RFFJ01000092">
    <property type="protein sequence ID" value="RMI38384.1"/>
    <property type="molecule type" value="Genomic_DNA"/>
</dbReference>
<protein>
    <submittedName>
        <fullName evidence="2">GNAT family N-acetyltransferase</fullName>
    </submittedName>
</protein>
<dbReference type="InterPro" id="IPR041496">
    <property type="entry name" value="YitH/HolE_GNAT"/>
</dbReference>
<dbReference type="PROSITE" id="PS51186">
    <property type="entry name" value="GNAT"/>
    <property type="match status" value="1"/>
</dbReference>
<dbReference type="CDD" id="cd04301">
    <property type="entry name" value="NAT_SF"/>
    <property type="match status" value="1"/>
</dbReference>
<keyword evidence="2" id="KW-0808">Transferase</keyword>
<accession>A0A3M2LLS4</accession>
<reference evidence="2 3" key="1">
    <citation type="submission" date="2018-10" db="EMBL/GenBank/DDBJ databases">
        <title>Isolation, diversity and antifungal activity of actinobacteria from wheat.</title>
        <authorList>
            <person name="Han C."/>
        </authorList>
    </citation>
    <scope>NUCLEOTIDE SEQUENCE [LARGE SCALE GENOMIC DNA]</scope>
    <source>
        <strain evidence="2 3">NEAU-YY642</strain>
    </source>
</reference>
<keyword evidence="3" id="KW-1185">Reference proteome</keyword>
<name>A0A3M2LLS4_9ACTN</name>
<dbReference type="InterPro" id="IPR016181">
    <property type="entry name" value="Acyl_CoA_acyltransferase"/>
</dbReference>
<dbReference type="Pfam" id="PF13508">
    <property type="entry name" value="Acetyltransf_7"/>
    <property type="match status" value="1"/>
</dbReference>
<dbReference type="InterPro" id="IPR000182">
    <property type="entry name" value="GNAT_dom"/>
</dbReference>
<comment type="caution">
    <text evidence="2">The sequence shown here is derived from an EMBL/GenBank/DDBJ whole genome shotgun (WGS) entry which is preliminary data.</text>
</comment>
<dbReference type="Proteomes" id="UP000278673">
    <property type="component" value="Unassembled WGS sequence"/>
</dbReference>
<organism evidence="2 3">
    <name type="scientific">Streptomyces triticirhizae</name>
    <dbReference type="NCBI Taxonomy" id="2483353"/>
    <lineage>
        <taxon>Bacteria</taxon>
        <taxon>Bacillati</taxon>
        <taxon>Actinomycetota</taxon>
        <taxon>Actinomycetes</taxon>
        <taxon>Kitasatosporales</taxon>
        <taxon>Streptomycetaceae</taxon>
        <taxon>Streptomyces</taxon>
    </lineage>
</organism>
<dbReference type="Gene3D" id="3.40.630.30">
    <property type="match status" value="1"/>
</dbReference>
<evidence type="ECO:0000313" key="3">
    <source>
        <dbReference type="Proteomes" id="UP000278673"/>
    </source>
</evidence>
<dbReference type="SUPFAM" id="SSF55729">
    <property type="entry name" value="Acyl-CoA N-acyltransferases (Nat)"/>
    <property type="match status" value="1"/>
</dbReference>
<dbReference type="Pfam" id="PF18014">
    <property type="entry name" value="Acetyltransf_18"/>
    <property type="match status" value="1"/>
</dbReference>
<dbReference type="Gene3D" id="3.40.630.90">
    <property type="match status" value="1"/>
</dbReference>
<feature type="domain" description="N-acetyltransferase" evidence="1">
    <location>
        <begin position="8"/>
        <end position="144"/>
    </location>
</feature>
<evidence type="ECO:0000259" key="1">
    <source>
        <dbReference type="PROSITE" id="PS51186"/>
    </source>
</evidence>
<dbReference type="AlphaFoldDB" id="A0A3M2LLS4"/>